<proteinExistence type="predicted"/>
<dbReference type="RefSeq" id="WP_191138923.1">
    <property type="nucleotide sequence ID" value="NZ_JACXAG020000002.1"/>
</dbReference>
<dbReference type="EMBL" id="JACXAH010000002">
    <property type="protein sequence ID" value="MBD1371192.1"/>
    <property type="molecule type" value="Genomic_DNA"/>
</dbReference>
<dbReference type="AlphaFoldDB" id="A0A926RTD0"/>
<comment type="caution">
    <text evidence="1">The sequence shown here is derived from an EMBL/GenBank/DDBJ whole genome shotgun (WGS) entry which is preliminary data.</text>
</comment>
<accession>A0A926RTD0</accession>
<organism evidence="1 2">
    <name type="scientific">Polycladospora coralii</name>
    <dbReference type="NCBI Taxonomy" id="2771432"/>
    <lineage>
        <taxon>Bacteria</taxon>
        <taxon>Bacillati</taxon>
        <taxon>Bacillota</taxon>
        <taxon>Bacilli</taxon>
        <taxon>Bacillales</taxon>
        <taxon>Thermoactinomycetaceae</taxon>
        <taxon>Polycladospora</taxon>
    </lineage>
</organism>
<evidence type="ECO:0000313" key="2">
    <source>
        <dbReference type="Proteomes" id="UP000661691"/>
    </source>
</evidence>
<protein>
    <submittedName>
        <fullName evidence="1">Uncharacterized protein</fullName>
    </submittedName>
</protein>
<gene>
    <name evidence="1" type="ORF">IC620_02315</name>
</gene>
<sequence length="96" mass="11209">MHSQFFTYDAYKERYQLFYSDPDTEKPNMLAPAQFTEQLQLLKDSYQVYDDLVQMGRIQQASTYFYSVVNHLENQLAIADASDNLNIQVVDPESLT</sequence>
<name>A0A926RTD0_9BACL</name>
<reference evidence="1" key="1">
    <citation type="submission" date="2020-09" db="EMBL/GenBank/DDBJ databases">
        <title>A novel bacterium of genus Hazenella, isolated from South China Sea.</title>
        <authorList>
            <person name="Huang H."/>
            <person name="Mo K."/>
            <person name="Hu Y."/>
        </authorList>
    </citation>
    <scope>NUCLEOTIDE SEQUENCE</scope>
    <source>
        <strain evidence="1">IB182357</strain>
    </source>
</reference>
<dbReference type="Proteomes" id="UP000661691">
    <property type="component" value="Unassembled WGS sequence"/>
</dbReference>
<evidence type="ECO:0000313" key="1">
    <source>
        <dbReference type="EMBL" id="MBD1371192.1"/>
    </source>
</evidence>
<keyword evidence="2" id="KW-1185">Reference proteome</keyword>